<keyword evidence="3" id="KW-1185">Reference proteome</keyword>
<evidence type="ECO:0000256" key="1">
    <source>
        <dbReference type="SAM" id="MobiDB-lite"/>
    </source>
</evidence>
<name>A0A9P4PKH7_9PLEO</name>
<feature type="compositionally biased region" description="Polar residues" evidence="1">
    <location>
        <begin position="127"/>
        <end position="136"/>
    </location>
</feature>
<feature type="region of interest" description="Disordered" evidence="1">
    <location>
        <begin position="1"/>
        <end position="27"/>
    </location>
</feature>
<feature type="compositionally biased region" description="Basic and acidic residues" evidence="1">
    <location>
        <begin position="71"/>
        <end position="83"/>
    </location>
</feature>
<evidence type="ECO:0000313" key="3">
    <source>
        <dbReference type="Proteomes" id="UP000799764"/>
    </source>
</evidence>
<dbReference type="EMBL" id="MU001497">
    <property type="protein sequence ID" value="KAF2446755.1"/>
    <property type="molecule type" value="Genomic_DNA"/>
</dbReference>
<evidence type="ECO:0000313" key="2">
    <source>
        <dbReference type="EMBL" id="KAF2446755.1"/>
    </source>
</evidence>
<organism evidence="2 3">
    <name type="scientific">Karstenula rhodostoma CBS 690.94</name>
    <dbReference type="NCBI Taxonomy" id="1392251"/>
    <lineage>
        <taxon>Eukaryota</taxon>
        <taxon>Fungi</taxon>
        <taxon>Dikarya</taxon>
        <taxon>Ascomycota</taxon>
        <taxon>Pezizomycotina</taxon>
        <taxon>Dothideomycetes</taxon>
        <taxon>Pleosporomycetidae</taxon>
        <taxon>Pleosporales</taxon>
        <taxon>Massarineae</taxon>
        <taxon>Didymosphaeriaceae</taxon>
        <taxon>Karstenula</taxon>
    </lineage>
</organism>
<dbReference type="OrthoDB" id="5408734at2759"/>
<protein>
    <submittedName>
        <fullName evidence="2">Uncharacterized protein</fullName>
    </submittedName>
</protein>
<reference evidence="2" key="1">
    <citation type="journal article" date="2020" name="Stud. Mycol.">
        <title>101 Dothideomycetes genomes: a test case for predicting lifestyles and emergence of pathogens.</title>
        <authorList>
            <person name="Haridas S."/>
            <person name="Albert R."/>
            <person name="Binder M."/>
            <person name="Bloem J."/>
            <person name="Labutti K."/>
            <person name="Salamov A."/>
            <person name="Andreopoulos B."/>
            <person name="Baker S."/>
            <person name="Barry K."/>
            <person name="Bills G."/>
            <person name="Bluhm B."/>
            <person name="Cannon C."/>
            <person name="Castanera R."/>
            <person name="Culley D."/>
            <person name="Daum C."/>
            <person name="Ezra D."/>
            <person name="Gonzalez J."/>
            <person name="Henrissat B."/>
            <person name="Kuo A."/>
            <person name="Liang C."/>
            <person name="Lipzen A."/>
            <person name="Lutzoni F."/>
            <person name="Magnuson J."/>
            <person name="Mondo S."/>
            <person name="Nolan M."/>
            <person name="Ohm R."/>
            <person name="Pangilinan J."/>
            <person name="Park H.-J."/>
            <person name="Ramirez L."/>
            <person name="Alfaro M."/>
            <person name="Sun H."/>
            <person name="Tritt A."/>
            <person name="Yoshinaga Y."/>
            <person name="Zwiers L.-H."/>
            <person name="Turgeon B."/>
            <person name="Goodwin S."/>
            <person name="Spatafora J."/>
            <person name="Crous P."/>
            <person name="Grigoriev I."/>
        </authorList>
    </citation>
    <scope>NUCLEOTIDE SEQUENCE</scope>
    <source>
        <strain evidence="2">CBS 690.94</strain>
    </source>
</reference>
<dbReference type="AlphaFoldDB" id="A0A9P4PKH7"/>
<feature type="region of interest" description="Disordered" evidence="1">
    <location>
        <begin position="70"/>
        <end position="170"/>
    </location>
</feature>
<comment type="caution">
    <text evidence="2">The sequence shown here is derived from an EMBL/GenBank/DDBJ whole genome shotgun (WGS) entry which is preliminary data.</text>
</comment>
<gene>
    <name evidence="2" type="ORF">P171DRAFT_482836</name>
</gene>
<feature type="compositionally biased region" description="Basic and acidic residues" evidence="1">
    <location>
        <begin position="91"/>
        <end position="101"/>
    </location>
</feature>
<proteinExistence type="predicted"/>
<sequence length="170" mass="19322">MSSTQTFQQTAVEDPDAGWKPSNRPQSTIARNFMSELDDLFRLDDGIDLLEKTVHQKKQAVTTHTQELEALEAKLRETEERLNQARNSPPRRKDSQRRTPVEDTFSVQDKARLESSGSPRPMRQNKENTAPWTAQNMPGALSELTHSDSSTEYVFVDRPHTARTDNGQKA</sequence>
<feature type="compositionally biased region" description="Basic and acidic residues" evidence="1">
    <location>
        <begin position="155"/>
        <end position="170"/>
    </location>
</feature>
<feature type="compositionally biased region" description="Polar residues" evidence="1">
    <location>
        <begin position="1"/>
        <end position="11"/>
    </location>
</feature>
<dbReference type="Proteomes" id="UP000799764">
    <property type="component" value="Unassembled WGS sequence"/>
</dbReference>
<accession>A0A9P4PKH7</accession>